<dbReference type="Proteomes" id="UP000540787">
    <property type="component" value="Unassembled WGS sequence"/>
</dbReference>
<organism evidence="1 2">
    <name type="scientific">Massilia aurea</name>
    <dbReference type="NCBI Taxonomy" id="373040"/>
    <lineage>
        <taxon>Bacteria</taxon>
        <taxon>Pseudomonadati</taxon>
        <taxon>Pseudomonadota</taxon>
        <taxon>Betaproteobacteria</taxon>
        <taxon>Burkholderiales</taxon>
        <taxon>Oxalobacteraceae</taxon>
        <taxon>Telluria group</taxon>
        <taxon>Massilia</taxon>
    </lineage>
</organism>
<keyword evidence="2" id="KW-1185">Reference proteome</keyword>
<evidence type="ECO:0000313" key="1">
    <source>
        <dbReference type="EMBL" id="MBB6135053.1"/>
    </source>
</evidence>
<proteinExistence type="predicted"/>
<reference evidence="1 2" key="1">
    <citation type="submission" date="2020-08" db="EMBL/GenBank/DDBJ databases">
        <title>The Agave Microbiome: Exploring the role of microbial communities in plant adaptations to desert environments.</title>
        <authorList>
            <person name="Partida-Martinez L.P."/>
        </authorList>
    </citation>
    <scope>NUCLEOTIDE SEQUENCE [LARGE SCALE GENOMIC DNA]</scope>
    <source>
        <strain evidence="1 2">AT3.2</strain>
    </source>
</reference>
<gene>
    <name evidence="1" type="ORF">HD842_003211</name>
</gene>
<dbReference type="NCBIfam" id="NF033679">
    <property type="entry name" value="DNRLRE_dom"/>
    <property type="match status" value="1"/>
</dbReference>
<dbReference type="AlphaFoldDB" id="A0A7W9X238"/>
<protein>
    <submittedName>
        <fullName evidence="1">Uncharacterized protein</fullName>
    </submittedName>
</protein>
<name>A0A7W9X238_9BURK</name>
<evidence type="ECO:0000313" key="2">
    <source>
        <dbReference type="Proteomes" id="UP000540787"/>
    </source>
</evidence>
<dbReference type="RefSeq" id="WP_183555702.1">
    <property type="nucleotide sequence ID" value="NZ_JACHBX010000003.1"/>
</dbReference>
<comment type="caution">
    <text evidence="1">The sequence shown here is derived from an EMBL/GenBank/DDBJ whole genome shotgun (WGS) entry which is preliminary data.</text>
</comment>
<sequence>MMPRRQEGALLLMVSLLLATLAALAFGINRAGSVELRSINDDYEGRAAAYLAEAGVAAARWSGQVGACVTRPVGPIALGGGTVTITIKSEDIIDVTATATVNGAMRTVTRNGLQLYDLRQTERVDISDKTTDTTIVNPSAGPLEKEQTLRLVSGKSHILMKWDMDEIDDDVLVVSATLNMMPTTISGVVRQVAAHRVTTEWDKGATWIKARPASNWNGGAYTDAVLASAGVGSLAVNWDLTGLFDGWASERLLPLGVLLRLVDADQAVNFYSREAPLSGMRPLLRIVRAKKC</sequence>
<dbReference type="EMBL" id="JACHBX010000003">
    <property type="protein sequence ID" value="MBB6135053.1"/>
    <property type="molecule type" value="Genomic_DNA"/>
</dbReference>
<accession>A0A7W9X238</accession>